<dbReference type="Gene3D" id="3.90.550.10">
    <property type="entry name" value="Spore Coat Polysaccharide Biosynthesis Protein SpsA, Chain A"/>
    <property type="match status" value="1"/>
</dbReference>
<evidence type="ECO:0000313" key="6">
    <source>
        <dbReference type="Proteomes" id="UP000294558"/>
    </source>
</evidence>
<accession>A0A4V3EIT1</accession>
<gene>
    <name evidence="5" type="ORF">BDK89_1203</name>
</gene>
<proteinExistence type="inferred from homology"/>
<dbReference type="AlphaFoldDB" id="A0A4V3EIT1"/>
<dbReference type="PANTHER" id="PTHR43685:SF5">
    <property type="entry name" value="GLYCOSYLTRANSFERASE EPSE-RELATED"/>
    <property type="match status" value="1"/>
</dbReference>
<dbReference type="InterPro" id="IPR029044">
    <property type="entry name" value="Nucleotide-diphossugar_trans"/>
</dbReference>
<dbReference type="CDD" id="cd00761">
    <property type="entry name" value="Glyco_tranf_GTA_type"/>
    <property type="match status" value="1"/>
</dbReference>
<dbReference type="InterPro" id="IPR001173">
    <property type="entry name" value="Glyco_trans_2-like"/>
</dbReference>
<sequence>MTDTADPLAVTVVVPMHNSVAYLAETLEAIGAQTRPASEVLVVDDRSTDGSADLARRVLPRVRIERADFGHPERSRGYGVQSASHELIAFCDADDVWLPHKLERQLDAVADFDPAGPLLCWTKLDEFVSPELSPDEYQGREPFLDHAARLVSSLLTTRSTCTTSSPTLQESGSWVEWVSGLAPDVPSVAVDEVLMRRRLHLTNHSAVTRSSDQIEAWLRAARQAAAQHREDGKQ</sequence>
<protein>
    <submittedName>
        <fullName evidence="5">Glycosyl transferase family 2</fullName>
    </submittedName>
</protein>
<evidence type="ECO:0000256" key="2">
    <source>
        <dbReference type="ARBA" id="ARBA00022676"/>
    </source>
</evidence>
<dbReference type="InterPro" id="IPR050834">
    <property type="entry name" value="Glycosyltransf_2"/>
</dbReference>
<dbReference type="GO" id="GO:0016757">
    <property type="term" value="F:glycosyltransferase activity"/>
    <property type="evidence" value="ECO:0007669"/>
    <property type="project" value="UniProtKB-KW"/>
</dbReference>
<evidence type="ECO:0000313" key="5">
    <source>
        <dbReference type="EMBL" id="TDT15628.1"/>
    </source>
</evidence>
<evidence type="ECO:0000256" key="3">
    <source>
        <dbReference type="ARBA" id="ARBA00022679"/>
    </source>
</evidence>
<dbReference type="OrthoDB" id="153025at2"/>
<reference evidence="5 6" key="1">
    <citation type="submission" date="2019-03" db="EMBL/GenBank/DDBJ databases">
        <title>Sequencing the genomes of 1000 actinobacteria strains.</title>
        <authorList>
            <person name="Klenk H.-P."/>
        </authorList>
    </citation>
    <scope>NUCLEOTIDE SEQUENCE [LARGE SCALE GENOMIC DNA]</scope>
    <source>
        <strain evidence="5 6">DSM 18936</strain>
    </source>
</reference>
<name>A0A4V3EIT1_9ACTN</name>
<dbReference type="EMBL" id="SOAU01000001">
    <property type="protein sequence ID" value="TDT15628.1"/>
    <property type="molecule type" value="Genomic_DNA"/>
</dbReference>
<organism evidence="5 6">
    <name type="scientific">Ilumatobacter fluminis</name>
    <dbReference type="NCBI Taxonomy" id="467091"/>
    <lineage>
        <taxon>Bacteria</taxon>
        <taxon>Bacillati</taxon>
        <taxon>Actinomycetota</taxon>
        <taxon>Acidimicrobiia</taxon>
        <taxon>Acidimicrobiales</taxon>
        <taxon>Ilumatobacteraceae</taxon>
        <taxon>Ilumatobacter</taxon>
    </lineage>
</organism>
<comment type="similarity">
    <text evidence="1">Belongs to the glycosyltransferase 2 family.</text>
</comment>
<keyword evidence="6" id="KW-1185">Reference proteome</keyword>
<evidence type="ECO:0000256" key="1">
    <source>
        <dbReference type="ARBA" id="ARBA00006739"/>
    </source>
</evidence>
<dbReference type="Pfam" id="PF00535">
    <property type="entry name" value="Glycos_transf_2"/>
    <property type="match status" value="1"/>
</dbReference>
<keyword evidence="3 5" id="KW-0808">Transferase</keyword>
<dbReference type="PANTHER" id="PTHR43685">
    <property type="entry name" value="GLYCOSYLTRANSFERASE"/>
    <property type="match status" value="1"/>
</dbReference>
<dbReference type="SUPFAM" id="SSF53448">
    <property type="entry name" value="Nucleotide-diphospho-sugar transferases"/>
    <property type="match status" value="1"/>
</dbReference>
<feature type="domain" description="Glycosyltransferase 2-like" evidence="4">
    <location>
        <begin position="11"/>
        <end position="115"/>
    </location>
</feature>
<evidence type="ECO:0000259" key="4">
    <source>
        <dbReference type="Pfam" id="PF00535"/>
    </source>
</evidence>
<dbReference type="Proteomes" id="UP000294558">
    <property type="component" value="Unassembled WGS sequence"/>
</dbReference>
<keyword evidence="2" id="KW-0328">Glycosyltransferase</keyword>
<comment type="caution">
    <text evidence="5">The sequence shown here is derived from an EMBL/GenBank/DDBJ whole genome shotgun (WGS) entry which is preliminary data.</text>
</comment>